<dbReference type="SUPFAM" id="SSF158414">
    <property type="entry name" value="HP0062-like"/>
    <property type="match status" value="1"/>
</dbReference>
<comment type="caution">
    <text evidence="2">The sequence shown here is derived from an EMBL/GenBank/DDBJ whole genome shotgun (WGS) entry which is preliminary data.</text>
</comment>
<dbReference type="Proteomes" id="UP000521748">
    <property type="component" value="Unassembled WGS sequence"/>
</dbReference>
<feature type="region of interest" description="Disordered" evidence="1">
    <location>
        <begin position="275"/>
        <end position="320"/>
    </location>
</feature>
<dbReference type="Gene3D" id="1.10.287.1060">
    <property type="entry name" value="ESAT-6-like"/>
    <property type="match status" value="1"/>
</dbReference>
<sequence>MIGADPEQLRQLAKQFDHFAEQLNNSVTRLQPVVEHGRWFGGDAVRFRSDWSGRMRPVIIDATTYLRKTSKVLVRNAEEQEKTSSAEGSDQHLGFLGKLWQEATVKYAQLKEQLKHMRELESQLDHMNGATPQEVKEWWDSLSAEDKKLLIQGVDSEGNPLAETLIKMQDVLPQDDIQAIREELVDRAKPDIEVYRESNTIGIEGRVAWVHGGAHLRSEIAQNADGSASLTLAGDIGGGVNTPGGNFGATADGEISRTYHFDSLKDAEAARDDILNSLPPDSAGDVKDIVSDPPKYINDRMNDAAEHNNTTGHEDKIKGSVTVNATGDLKSGESGGPEASASASLGLSYEYNATDHTAVASGKASVDADLSLGDGLSLKGNGEVNLDLNLDKDHNIDSIVVTAKGSVGSEISAPSAPEGGPGASIQGSSEGTVTMQIDNTPENQALIKSFLANSASQDGSAAAANLQDIYHASAVTLQTNAVASSEANLVDFDAKFASLKVGETTEVSRNVSTEYKIANDNGFQHVTPDDGPGAGK</sequence>
<dbReference type="InterPro" id="IPR029013">
    <property type="entry name" value="HP0062-like_sf"/>
</dbReference>
<protein>
    <recommendedName>
        <fullName evidence="4">WXG100 family type VII secretion target</fullName>
    </recommendedName>
</protein>
<gene>
    <name evidence="2" type="ORF">FHU41_001906</name>
</gene>
<reference evidence="2 3" key="1">
    <citation type="submission" date="2020-07" db="EMBL/GenBank/DDBJ databases">
        <title>Sequencing the genomes of 1000 actinobacteria strains.</title>
        <authorList>
            <person name="Klenk H.-P."/>
        </authorList>
    </citation>
    <scope>NUCLEOTIDE SEQUENCE [LARGE SCALE GENOMIC DNA]</scope>
    <source>
        <strain evidence="2 3">DSM 102047</strain>
    </source>
</reference>
<dbReference type="AlphaFoldDB" id="A0A7Y9LU69"/>
<keyword evidence="3" id="KW-1185">Reference proteome</keyword>
<proteinExistence type="predicted"/>
<accession>A0A7Y9LU69</accession>
<dbReference type="EMBL" id="JACBYQ010000002">
    <property type="protein sequence ID" value="NYE95656.1"/>
    <property type="molecule type" value="Genomic_DNA"/>
</dbReference>
<evidence type="ECO:0000313" key="3">
    <source>
        <dbReference type="Proteomes" id="UP000521748"/>
    </source>
</evidence>
<name>A0A7Y9LU69_9MICC</name>
<feature type="compositionally biased region" description="Basic and acidic residues" evidence="1">
    <location>
        <begin position="297"/>
        <end position="318"/>
    </location>
</feature>
<evidence type="ECO:0000256" key="1">
    <source>
        <dbReference type="SAM" id="MobiDB-lite"/>
    </source>
</evidence>
<evidence type="ECO:0008006" key="4">
    <source>
        <dbReference type="Google" id="ProtNLM"/>
    </source>
</evidence>
<organism evidence="2 3">
    <name type="scientific">Psychromicrobium silvestre</name>
    <dbReference type="NCBI Taxonomy" id="1645614"/>
    <lineage>
        <taxon>Bacteria</taxon>
        <taxon>Bacillati</taxon>
        <taxon>Actinomycetota</taxon>
        <taxon>Actinomycetes</taxon>
        <taxon>Micrococcales</taxon>
        <taxon>Micrococcaceae</taxon>
        <taxon>Psychromicrobium</taxon>
    </lineage>
</organism>
<feature type="region of interest" description="Disordered" evidence="1">
    <location>
        <begin position="409"/>
        <end position="429"/>
    </location>
</feature>
<dbReference type="RefSeq" id="WP_179389413.1">
    <property type="nucleotide sequence ID" value="NZ_JACBYQ010000002.1"/>
</dbReference>
<evidence type="ECO:0000313" key="2">
    <source>
        <dbReference type="EMBL" id="NYE95656.1"/>
    </source>
</evidence>